<evidence type="ECO:0000313" key="2">
    <source>
        <dbReference type="Proteomes" id="UP001164539"/>
    </source>
</evidence>
<sequence length="111" mass="12977">TEQISRTQKKKLEIFILIYQKQKYLHKNRGRGSALRQLFLGNRNETAINFYINLSNSSREEANRSSSTNLTLGLQNPPHKLIHLLISNKLSDREFDNMYSILFLLVIFLLP</sequence>
<evidence type="ECO:0000313" key="1">
    <source>
        <dbReference type="EMBL" id="KAJ4715642.1"/>
    </source>
</evidence>
<keyword evidence="2" id="KW-1185">Reference proteome</keyword>
<comment type="caution">
    <text evidence="1">The sequence shown here is derived from an EMBL/GenBank/DDBJ whole genome shotgun (WGS) entry which is preliminary data.</text>
</comment>
<reference evidence="1 2" key="1">
    <citation type="journal article" date="2023" name="Science">
        <title>Complex scaffold remodeling in plant triterpene biosynthesis.</title>
        <authorList>
            <person name="De La Pena R."/>
            <person name="Hodgson H."/>
            <person name="Liu J.C."/>
            <person name="Stephenson M.J."/>
            <person name="Martin A.C."/>
            <person name="Owen C."/>
            <person name="Harkess A."/>
            <person name="Leebens-Mack J."/>
            <person name="Jimenez L.E."/>
            <person name="Osbourn A."/>
            <person name="Sattely E.S."/>
        </authorList>
    </citation>
    <scope>NUCLEOTIDE SEQUENCE [LARGE SCALE GENOMIC DNA]</scope>
    <source>
        <strain evidence="2">cv. JPN11</strain>
        <tissue evidence="1">Leaf</tissue>
    </source>
</reference>
<protein>
    <submittedName>
        <fullName evidence="1">Uncharacterized protein</fullName>
    </submittedName>
</protein>
<accession>A0ACC1XW19</accession>
<name>A0ACC1XW19_MELAZ</name>
<feature type="non-terminal residue" evidence="1">
    <location>
        <position position="1"/>
    </location>
</feature>
<dbReference type="EMBL" id="CM051400">
    <property type="protein sequence ID" value="KAJ4715642.1"/>
    <property type="molecule type" value="Genomic_DNA"/>
</dbReference>
<proteinExistence type="predicted"/>
<gene>
    <name evidence="1" type="ORF">OWV82_013975</name>
</gene>
<dbReference type="Proteomes" id="UP001164539">
    <property type="component" value="Chromosome 7"/>
</dbReference>
<organism evidence="1 2">
    <name type="scientific">Melia azedarach</name>
    <name type="common">Chinaberry tree</name>
    <dbReference type="NCBI Taxonomy" id="155640"/>
    <lineage>
        <taxon>Eukaryota</taxon>
        <taxon>Viridiplantae</taxon>
        <taxon>Streptophyta</taxon>
        <taxon>Embryophyta</taxon>
        <taxon>Tracheophyta</taxon>
        <taxon>Spermatophyta</taxon>
        <taxon>Magnoliopsida</taxon>
        <taxon>eudicotyledons</taxon>
        <taxon>Gunneridae</taxon>
        <taxon>Pentapetalae</taxon>
        <taxon>rosids</taxon>
        <taxon>malvids</taxon>
        <taxon>Sapindales</taxon>
        <taxon>Meliaceae</taxon>
        <taxon>Melia</taxon>
    </lineage>
</organism>